<feature type="signal peptide" evidence="5">
    <location>
        <begin position="1"/>
        <end position="19"/>
    </location>
</feature>
<dbReference type="InterPro" id="IPR032694">
    <property type="entry name" value="CopC/D"/>
</dbReference>
<sequence>MKIILCAGAIAIWATTAVAHSPLDGTTPTNGSIVSEMPVEVLMDFKGDIRLTRVTLSHADSRAINVDLGGQKTFAQEFALPMQDMGPGSYVVEWRGLGADGHALNGTFNFTVKQ</sequence>
<feature type="chain" id="PRO_5042998864" description="CopC domain-containing protein" evidence="5">
    <location>
        <begin position="20"/>
        <end position="114"/>
    </location>
</feature>
<dbReference type="RefSeq" id="WP_044049250.1">
    <property type="nucleotide sequence ID" value="NZ_CP003984.1"/>
</dbReference>
<dbReference type="EMBL" id="CP003984">
    <property type="protein sequence ID" value="AII86402.1"/>
    <property type="molecule type" value="Genomic_DNA"/>
</dbReference>
<dbReference type="SUPFAM" id="SSF81296">
    <property type="entry name" value="E set domains"/>
    <property type="match status" value="1"/>
</dbReference>
<dbReference type="Pfam" id="PF04234">
    <property type="entry name" value="CopC"/>
    <property type="match status" value="1"/>
</dbReference>
<accession>A0AAN0RHT9</accession>
<dbReference type="AlphaFoldDB" id="A0AAN0RHT9"/>
<dbReference type="GO" id="GO:0046688">
    <property type="term" value="P:response to copper ion"/>
    <property type="evidence" value="ECO:0007669"/>
    <property type="project" value="InterPro"/>
</dbReference>
<gene>
    <name evidence="7" type="ORF">RCA23_c08460</name>
</gene>
<dbReference type="InterPro" id="IPR014756">
    <property type="entry name" value="Ig_E-set"/>
</dbReference>
<organism evidence="7 8">
    <name type="scientific">Planktomarina temperata RCA23</name>
    <dbReference type="NCBI Taxonomy" id="666509"/>
    <lineage>
        <taxon>Bacteria</taxon>
        <taxon>Pseudomonadati</taxon>
        <taxon>Pseudomonadota</taxon>
        <taxon>Alphaproteobacteria</taxon>
        <taxon>Rhodobacterales</taxon>
        <taxon>Paracoccaceae</taxon>
        <taxon>Planktomarina</taxon>
    </lineage>
</organism>
<dbReference type="GO" id="GO:0030313">
    <property type="term" value="C:cell envelope"/>
    <property type="evidence" value="ECO:0007669"/>
    <property type="project" value="UniProtKB-SubCell"/>
</dbReference>
<dbReference type="InterPro" id="IPR014755">
    <property type="entry name" value="Cu-Rt/internalin_Ig-like"/>
</dbReference>
<evidence type="ECO:0000256" key="3">
    <source>
        <dbReference type="ARBA" id="ARBA00022729"/>
    </source>
</evidence>
<evidence type="ECO:0000313" key="7">
    <source>
        <dbReference type="EMBL" id="AII86402.1"/>
    </source>
</evidence>
<evidence type="ECO:0000256" key="2">
    <source>
        <dbReference type="ARBA" id="ARBA00022723"/>
    </source>
</evidence>
<dbReference type="GO" id="GO:0005507">
    <property type="term" value="F:copper ion binding"/>
    <property type="evidence" value="ECO:0007669"/>
    <property type="project" value="InterPro"/>
</dbReference>
<proteinExistence type="predicted"/>
<keyword evidence="4" id="KW-0186">Copper</keyword>
<name>A0AAN0RHT9_9RHOB</name>
<dbReference type="Gene3D" id="2.60.40.1220">
    <property type="match status" value="1"/>
</dbReference>
<keyword evidence="2" id="KW-0479">Metal-binding</keyword>
<dbReference type="Proteomes" id="UP000028680">
    <property type="component" value="Chromosome"/>
</dbReference>
<dbReference type="GO" id="GO:0005886">
    <property type="term" value="C:plasma membrane"/>
    <property type="evidence" value="ECO:0007669"/>
    <property type="project" value="TreeGrafter"/>
</dbReference>
<evidence type="ECO:0000256" key="4">
    <source>
        <dbReference type="ARBA" id="ARBA00023008"/>
    </source>
</evidence>
<keyword evidence="8" id="KW-1185">Reference proteome</keyword>
<reference evidence="7 8" key="1">
    <citation type="journal article" date="2014" name="ISME J.">
        <title>Adaptation of an abundant Roseobacter RCA organism to pelagic systems revealed by genomic and transcriptomic analyses.</title>
        <authorList>
            <person name="Voget S."/>
            <person name="Wemheuer B."/>
            <person name="Brinkhoff T."/>
            <person name="Vollmers J."/>
            <person name="Dietrich S."/>
            <person name="Giebel H.A."/>
            <person name="Beardsley C."/>
            <person name="Sardemann C."/>
            <person name="Bakenhus I."/>
            <person name="Billerbeck S."/>
            <person name="Daniel R."/>
            <person name="Simon M."/>
        </authorList>
    </citation>
    <scope>NUCLEOTIDE SEQUENCE [LARGE SCALE GENOMIC DNA]</scope>
    <source>
        <strain evidence="7 8">RCA23</strain>
    </source>
</reference>
<dbReference type="PANTHER" id="PTHR34820">
    <property type="entry name" value="INNER MEMBRANE PROTEIN YEBZ"/>
    <property type="match status" value="1"/>
</dbReference>
<dbReference type="GO" id="GO:0006825">
    <property type="term" value="P:copper ion transport"/>
    <property type="evidence" value="ECO:0007669"/>
    <property type="project" value="InterPro"/>
</dbReference>
<dbReference type="InterPro" id="IPR007348">
    <property type="entry name" value="CopC_dom"/>
</dbReference>
<evidence type="ECO:0000256" key="1">
    <source>
        <dbReference type="ARBA" id="ARBA00004196"/>
    </source>
</evidence>
<evidence type="ECO:0000313" key="8">
    <source>
        <dbReference type="Proteomes" id="UP000028680"/>
    </source>
</evidence>
<keyword evidence="3 5" id="KW-0732">Signal</keyword>
<protein>
    <recommendedName>
        <fullName evidence="6">CopC domain-containing protein</fullName>
    </recommendedName>
</protein>
<evidence type="ECO:0000256" key="5">
    <source>
        <dbReference type="SAM" id="SignalP"/>
    </source>
</evidence>
<dbReference type="PANTHER" id="PTHR34820:SF4">
    <property type="entry name" value="INNER MEMBRANE PROTEIN YEBZ"/>
    <property type="match status" value="1"/>
</dbReference>
<dbReference type="GO" id="GO:0042597">
    <property type="term" value="C:periplasmic space"/>
    <property type="evidence" value="ECO:0007669"/>
    <property type="project" value="InterPro"/>
</dbReference>
<comment type="subcellular location">
    <subcellularLocation>
        <location evidence="1">Cell envelope</location>
    </subcellularLocation>
</comment>
<feature type="domain" description="CopC" evidence="6">
    <location>
        <begin position="20"/>
        <end position="112"/>
    </location>
</feature>
<dbReference type="KEGG" id="ptp:RCA23_c08460"/>
<evidence type="ECO:0000259" key="6">
    <source>
        <dbReference type="Pfam" id="PF04234"/>
    </source>
</evidence>